<dbReference type="RefSeq" id="WP_203988771.1">
    <property type="nucleotide sequence ID" value="NZ_BOOU01000054.1"/>
</dbReference>
<dbReference type="InterPro" id="IPR045592">
    <property type="entry name" value="DUF6461"/>
</dbReference>
<evidence type="ECO:0000313" key="1">
    <source>
        <dbReference type="EMBL" id="GII79045.1"/>
    </source>
</evidence>
<proteinExistence type="predicted"/>
<accession>A0A919R685</accession>
<reference evidence="1" key="1">
    <citation type="submission" date="2021-01" db="EMBL/GenBank/DDBJ databases">
        <title>Whole genome shotgun sequence of Sphaerisporangium rufum NBRC 109079.</title>
        <authorList>
            <person name="Komaki H."/>
            <person name="Tamura T."/>
        </authorList>
    </citation>
    <scope>NUCLEOTIDE SEQUENCE</scope>
    <source>
        <strain evidence="1">NBRC 109079</strain>
    </source>
</reference>
<evidence type="ECO:0000313" key="2">
    <source>
        <dbReference type="Proteomes" id="UP000655287"/>
    </source>
</evidence>
<dbReference type="Proteomes" id="UP000655287">
    <property type="component" value="Unassembled WGS sequence"/>
</dbReference>
<dbReference type="AlphaFoldDB" id="A0A919R685"/>
<gene>
    <name evidence="1" type="ORF">Sru01_40270</name>
</gene>
<dbReference type="Pfam" id="PF20062">
    <property type="entry name" value="DUF6461"/>
    <property type="match status" value="1"/>
</dbReference>
<sequence length="213" mass="23100">MIKVPAEFQWLQGPECPLDDIYCVSFFHGLDPADVLRRFDPAGAAGEEMAFERLAERVLAFADSTGGGDGGGHVGVVRAGDWSVAIELWGWQAVLHDVVPALSAGCEFVAVGRHEYAEDGFAYAIDGDLLTWFTPTTPQDRYGTEPDHLLAPMRATGLRPDPPAEDASEQEADWDDLSANGLVRAFWLAAEITGVAFTRDLLDRPLLVGTIAR</sequence>
<keyword evidence="2" id="KW-1185">Reference proteome</keyword>
<organism evidence="1 2">
    <name type="scientific">Sphaerisporangium rufum</name>
    <dbReference type="NCBI Taxonomy" id="1381558"/>
    <lineage>
        <taxon>Bacteria</taxon>
        <taxon>Bacillati</taxon>
        <taxon>Actinomycetota</taxon>
        <taxon>Actinomycetes</taxon>
        <taxon>Streptosporangiales</taxon>
        <taxon>Streptosporangiaceae</taxon>
        <taxon>Sphaerisporangium</taxon>
    </lineage>
</organism>
<name>A0A919R685_9ACTN</name>
<protein>
    <submittedName>
        <fullName evidence="1">Uncharacterized protein</fullName>
    </submittedName>
</protein>
<comment type="caution">
    <text evidence="1">The sequence shown here is derived from an EMBL/GenBank/DDBJ whole genome shotgun (WGS) entry which is preliminary data.</text>
</comment>
<dbReference type="EMBL" id="BOOU01000054">
    <property type="protein sequence ID" value="GII79045.1"/>
    <property type="molecule type" value="Genomic_DNA"/>
</dbReference>